<keyword evidence="4 11" id="KW-0347">Helicase</keyword>
<dbReference type="SUPFAM" id="SSF52540">
    <property type="entry name" value="P-loop containing nucleoside triphosphate hydrolases"/>
    <property type="match status" value="1"/>
</dbReference>
<dbReference type="EMBL" id="LR798328">
    <property type="protein sequence ID" value="CAB5224018.1"/>
    <property type="molecule type" value="Genomic_DNA"/>
</dbReference>
<keyword evidence="5 11" id="KW-0067">ATP-binding</keyword>
<evidence type="ECO:0000313" key="13">
    <source>
        <dbReference type="EMBL" id="CAB4154613.1"/>
    </source>
</evidence>
<dbReference type="Pfam" id="PF00580">
    <property type="entry name" value="UvrD-helicase"/>
    <property type="match status" value="1"/>
</dbReference>
<organism evidence="14">
    <name type="scientific">uncultured Caudovirales phage</name>
    <dbReference type="NCBI Taxonomy" id="2100421"/>
    <lineage>
        <taxon>Viruses</taxon>
        <taxon>Duplodnaviria</taxon>
        <taxon>Heunggongvirae</taxon>
        <taxon>Uroviricota</taxon>
        <taxon>Caudoviricetes</taxon>
        <taxon>Peduoviridae</taxon>
        <taxon>Maltschvirus</taxon>
        <taxon>Maltschvirus maltsch</taxon>
    </lineage>
</organism>
<feature type="binding site" evidence="11">
    <location>
        <begin position="8"/>
        <end position="15"/>
    </location>
    <ligand>
        <name>ATP</name>
        <dbReference type="ChEBI" id="CHEBI:30616"/>
    </ligand>
</feature>
<dbReference type="GO" id="GO:0000725">
    <property type="term" value="P:recombinational repair"/>
    <property type="evidence" value="ECO:0007669"/>
    <property type="project" value="TreeGrafter"/>
</dbReference>
<keyword evidence="6" id="KW-0238">DNA-binding</keyword>
<reference evidence="14" key="1">
    <citation type="submission" date="2020-05" db="EMBL/GenBank/DDBJ databases">
        <authorList>
            <person name="Chiriac C."/>
            <person name="Salcher M."/>
            <person name="Ghai R."/>
            <person name="Kavagutti S V."/>
        </authorList>
    </citation>
    <scope>NUCLEOTIDE SEQUENCE</scope>
</reference>
<dbReference type="EC" id="5.6.2.4" evidence="9"/>
<comment type="similarity">
    <text evidence="1">Belongs to the helicase family. UvrD subfamily.</text>
</comment>
<dbReference type="InterPro" id="IPR014016">
    <property type="entry name" value="UvrD-like_ATP-bd"/>
</dbReference>
<name>A0A6J7X6L9_9CAUD</name>
<dbReference type="GO" id="GO:0003677">
    <property type="term" value="F:DNA binding"/>
    <property type="evidence" value="ECO:0007669"/>
    <property type="project" value="UniProtKB-KW"/>
</dbReference>
<feature type="domain" description="UvrD-like helicase ATP-binding" evidence="12">
    <location>
        <begin position="1"/>
        <end position="272"/>
    </location>
</feature>
<dbReference type="Pfam" id="PF13361">
    <property type="entry name" value="UvrD_C"/>
    <property type="match status" value="1"/>
</dbReference>
<evidence type="ECO:0000256" key="5">
    <source>
        <dbReference type="ARBA" id="ARBA00022840"/>
    </source>
</evidence>
<evidence type="ECO:0000256" key="6">
    <source>
        <dbReference type="ARBA" id="ARBA00023125"/>
    </source>
</evidence>
<keyword evidence="3 11" id="KW-0378">Hydrolase</keyword>
<protein>
    <recommendedName>
        <fullName evidence="9">DNA 3'-5' helicase</fullName>
        <ecNumber evidence="9">5.6.2.4</ecNumber>
    </recommendedName>
</protein>
<dbReference type="InterPro" id="IPR000212">
    <property type="entry name" value="DNA_helicase_UvrD/REP"/>
</dbReference>
<evidence type="ECO:0000256" key="7">
    <source>
        <dbReference type="ARBA" id="ARBA00023235"/>
    </source>
</evidence>
<dbReference type="GO" id="GO:0005524">
    <property type="term" value="F:ATP binding"/>
    <property type="evidence" value="ECO:0007669"/>
    <property type="project" value="UniProtKB-UniRule"/>
</dbReference>
<dbReference type="PROSITE" id="PS51198">
    <property type="entry name" value="UVRD_HELICASE_ATP_BIND"/>
    <property type="match status" value="1"/>
</dbReference>
<evidence type="ECO:0000256" key="10">
    <source>
        <dbReference type="ARBA" id="ARBA00048988"/>
    </source>
</evidence>
<dbReference type="InterPro" id="IPR014017">
    <property type="entry name" value="DNA_helicase_UvrD-like_C"/>
</dbReference>
<evidence type="ECO:0000259" key="12">
    <source>
        <dbReference type="PROSITE" id="PS51198"/>
    </source>
</evidence>
<evidence type="ECO:0000256" key="11">
    <source>
        <dbReference type="PROSITE-ProRule" id="PRU00560"/>
    </source>
</evidence>
<evidence type="ECO:0000256" key="1">
    <source>
        <dbReference type="ARBA" id="ARBA00009922"/>
    </source>
</evidence>
<evidence type="ECO:0000256" key="4">
    <source>
        <dbReference type="ARBA" id="ARBA00022806"/>
    </source>
</evidence>
<dbReference type="PANTHER" id="PTHR11070:SF2">
    <property type="entry name" value="ATP-DEPENDENT DNA HELICASE SRS2"/>
    <property type="match status" value="1"/>
</dbReference>
<comment type="catalytic activity">
    <reaction evidence="10">
        <text>ATP + H2O = ADP + phosphate + H(+)</text>
        <dbReference type="Rhea" id="RHEA:13065"/>
        <dbReference type="ChEBI" id="CHEBI:15377"/>
        <dbReference type="ChEBI" id="CHEBI:15378"/>
        <dbReference type="ChEBI" id="CHEBI:30616"/>
        <dbReference type="ChEBI" id="CHEBI:43474"/>
        <dbReference type="ChEBI" id="CHEBI:456216"/>
        <dbReference type="EC" id="5.6.2.4"/>
    </reaction>
</comment>
<dbReference type="GO" id="GO:0043138">
    <property type="term" value="F:3'-5' DNA helicase activity"/>
    <property type="evidence" value="ECO:0007669"/>
    <property type="project" value="UniProtKB-EC"/>
</dbReference>
<dbReference type="InterPro" id="IPR027417">
    <property type="entry name" value="P-loop_NTPase"/>
</dbReference>
<evidence type="ECO:0000256" key="2">
    <source>
        <dbReference type="ARBA" id="ARBA00022741"/>
    </source>
</evidence>
<proteinExistence type="inferred from homology"/>
<dbReference type="Gene3D" id="1.10.10.160">
    <property type="match status" value="1"/>
</dbReference>
<accession>A0A6J7X6L9</accession>
<comment type="catalytic activity">
    <reaction evidence="8">
        <text>Couples ATP hydrolysis with the unwinding of duplex DNA by translocating in the 3'-5' direction.</text>
        <dbReference type="EC" id="5.6.2.4"/>
    </reaction>
</comment>
<gene>
    <name evidence="13" type="ORF">UFOVP652_18</name>
    <name evidence="14" type="ORF">UFOVP734_21</name>
</gene>
<evidence type="ECO:0000256" key="9">
    <source>
        <dbReference type="ARBA" id="ARBA00034808"/>
    </source>
</evidence>
<keyword evidence="2 11" id="KW-0547">Nucleotide-binding</keyword>
<dbReference type="EMBL" id="LR796617">
    <property type="protein sequence ID" value="CAB4154613.1"/>
    <property type="molecule type" value="Genomic_DNA"/>
</dbReference>
<dbReference type="PANTHER" id="PTHR11070">
    <property type="entry name" value="UVRD / RECB / PCRA DNA HELICASE FAMILY MEMBER"/>
    <property type="match status" value="1"/>
</dbReference>
<evidence type="ECO:0000256" key="3">
    <source>
        <dbReference type="ARBA" id="ARBA00022801"/>
    </source>
</evidence>
<sequence length="499" mass="57464">MNITKVFGPPGSGKTTYLLSVVEQELESGVHPMKVGYFAFTKKAATEARDRAIQKFPALNPDRDFPFFRTLHSLAYRCLALSTKDMMSTENYREFAQEAGIELAIESGDEEFAVKADNPILNEINIARIRGMDLRTHYNQSKMGIEWFHFEYVERAYRHYKVSRNLLDFTDLLEYVLREPERLPRLEALIIDEAQDLSLLQWRMVEQLALRAQRSFLAGDDDQAVYTWAGADVDSFLNFSGDVKVLDQSYRVPSKIHALANRVVTRIKHRQPKVWKAREEVGSISYYNDFSQVDITQGNWLILASTNYMLTDMHDWIKSQGLLFERHGQRSVSENILVAVLGWEKLRKGGEVPFPVVKMVYKYLDASLIKHGHKMLRTADTTLSYTLDLLKEKHGLLSEEIWHKVLTKISEDRRDYLVSLLRRNTRLTGHVPIKLSTIHGAKGGEADNVLLMSDLSTKFSKDYDKNSDDINRLLYVGITRAKQTLHIVLPKNEQKGFRL</sequence>
<keyword evidence="7" id="KW-0413">Isomerase</keyword>
<evidence type="ECO:0000256" key="8">
    <source>
        <dbReference type="ARBA" id="ARBA00034617"/>
    </source>
</evidence>
<dbReference type="InterPro" id="IPR013986">
    <property type="entry name" value="DExx_box_DNA_helicase_dom_sf"/>
</dbReference>
<dbReference type="GO" id="GO:0016787">
    <property type="term" value="F:hydrolase activity"/>
    <property type="evidence" value="ECO:0007669"/>
    <property type="project" value="UniProtKB-UniRule"/>
</dbReference>
<dbReference type="Gene3D" id="3.40.50.300">
    <property type="entry name" value="P-loop containing nucleotide triphosphate hydrolases"/>
    <property type="match status" value="2"/>
</dbReference>
<evidence type="ECO:0000313" key="14">
    <source>
        <dbReference type="EMBL" id="CAB5224018.1"/>
    </source>
</evidence>
<dbReference type="GO" id="GO:0033202">
    <property type="term" value="C:DNA helicase complex"/>
    <property type="evidence" value="ECO:0007669"/>
    <property type="project" value="TreeGrafter"/>
</dbReference>